<dbReference type="Gene3D" id="3.30.200.20">
    <property type="entry name" value="Phosphorylase Kinase, domain 1"/>
    <property type="match status" value="1"/>
</dbReference>
<dbReference type="EC" id="2.7.11.1" evidence="3"/>
<dbReference type="GO" id="GO:0004674">
    <property type="term" value="F:protein serine/threonine kinase activity"/>
    <property type="evidence" value="ECO:0007669"/>
    <property type="project" value="UniProtKB-EC"/>
</dbReference>
<dbReference type="InterPro" id="IPR050249">
    <property type="entry name" value="Pseudomonas-type_ThrB"/>
</dbReference>
<keyword evidence="3" id="KW-0418">Kinase</keyword>
<dbReference type="PANTHER" id="PTHR21064:SF6">
    <property type="entry name" value="AMINOGLYCOSIDE PHOSPHOTRANSFERASE DOMAIN-CONTAINING PROTEIN"/>
    <property type="match status" value="1"/>
</dbReference>
<evidence type="ECO:0000256" key="1">
    <source>
        <dbReference type="ARBA" id="ARBA00038240"/>
    </source>
</evidence>
<evidence type="ECO:0000259" key="2">
    <source>
        <dbReference type="Pfam" id="PF01636"/>
    </source>
</evidence>
<organism evidence="3 4">
    <name type="scientific">Ascidiaceihabitans donghaensis</name>
    <dbReference type="NCBI Taxonomy" id="1510460"/>
    <lineage>
        <taxon>Bacteria</taxon>
        <taxon>Pseudomonadati</taxon>
        <taxon>Pseudomonadota</taxon>
        <taxon>Alphaproteobacteria</taxon>
        <taxon>Rhodobacterales</taxon>
        <taxon>Paracoccaceae</taxon>
        <taxon>Ascidiaceihabitans</taxon>
    </lineage>
</organism>
<comment type="similarity">
    <text evidence="1">Belongs to the pseudomonas-type ThrB family.</text>
</comment>
<dbReference type="GO" id="GO:0009088">
    <property type="term" value="P:threonine biosynthetic process"/>
    <property type="evidence" value="ECO:0007669"/>
    <property type="project" value="TreeGrafter"/>
</dbReference>
<gene>
    <name evidence="3" type="primary">srkA</name>
    <name evidence="3" type="ORF">ASD8599_01901</name>
</gene>
<keyword evidence="4" id="KW-1185">Reference proteome</keyword>
<dbReference type="GO" id="GO:0004413">
    <property type="term" value="F:homoserine kinase activity"/>
    <property type="evidence" value="ECO:0007669"/>
    <property type="project" value="TreeGrafter"/>
</dbReference>
<protein>
    <submittedName>
        <fullName evidence="3">Stress response kinase A</fullName>
        <ecNumber evidence="3">2.7.11.1</ecNumber>
    </submittedName>
</protein>
<dbReference type="InterPro" id="IPR002575">
    <property type="entry name" value="Aminoglycoside_PTrfase"/>
</dbReference>
<dbReference type="Pfam" id="PF01636">
    <property type="entry name" value="APH"/>
    <property type="match status" value="1"/>
</dbReference>
<accession>A0A2R8BDR4</accession>
<evidence type="ECO:0000313" key="3">
    <source>
        <dbReference type="EMBL" id="SPH21152.1"/>
    </source>
</evidence>
<reference evidence="3 4" key="1">
    <citation type="submission" date="2018-03" db="EMBL/GenBank/DDBJ databases">
        <authorList>
            <person name="Keele B.F."/>
        </authorList>
    </citation>
    <scope>NUCLEOTIDE SEQUENCE [LARGE SCALE GENOMIC DNA]</scope>
    <source>
        <strain evidence="3 4">CECT 8599</strain>
    </source>
</reference>
<dbReference type="OrthoDB" id="241498at2"/>
<dbReference type="AlphaFoldDB" id="A0A2R8BDR4"/>
<name>A0A2R8BDR4_9RHOB</name>
<sequence>MNATVDKALHLWGLEDATCALVAARENAVYKVTTPHGALALRLHRHGYRTNAELASELVWMKGAGDAGISVPGPLASRTGDVMHVIDSIQVDVLTWLSGETLDVVLSKSDTKPRAAYFQTLGTVMARFHQTCDAWQPPKDFTRCAWDAEGLLGKTPLWDRFWDNPALSNADSRVLMAFRQTAQAALVDHAKDPDYGLIHADLVAANVMVDGPDLHFIDFDDGGYGYRCFELATALLKHIDAPDYADLKQALIRGYTSIRDIDLGQLDLFMALRAATYVGWNISRMGEDDGAARNARFITTATRLAKDFIG</sequence>
<dbReference type="EMBL" id="OMOR01000001">
    <property type="protein sequence ID" value="SPH21152.1"/>
    <property type="molecule type" value="Genomic_DNA"/>
</dbReference>
<feature type="domain" description="Aminoglycoside phosphotransferase" evidence="2">
    <location>
        <begin position="25"/>
        <end position="259"/>
    </location>
</feature>
<dbReference type="RefSeq" id="WP_108828268.1">
    <property type="nucleotide sequence ID" value="NZ_OMOR01000001.1"/>
</dbReference>
<dbReference type="SUPFAM" id="SSF56112">
    <property type="entry name" value="Protein kinase-like (PK-like)"/>
    <property type="match status" value="1"/>
</dbReference>
<dbReference type="Gene3D" id="3.90.1200.10">
    <property type="match status" value="1"/>
</dbReference>
<dbReference type="InterPro" id="IPR011009">
    <property type="entry name" value="Kinase-like_dom_sf"/>
</dbReference>
<evidence type="ECO:0000313" key="4">
    <source>
        <dbReference type="Proteomes" id="UP000244880"/>
    </source>
</evidence>
<keyword evidence="3" id="KW-0808">Transferase</keyword>
<proteinExistence type="inferred from homology"/>
<dbReference type="PANTHER" id="PTHR21064">
    <property type="entry name" value="AMINOGLYCOSIDE PHOSPHOTRANSFERASE DOMAIN-CONTAINING PROTEIN-RELATED"/>
    <property type="match status" value="1"/>
</dbReference>
<dbReference type="Proteomes" id="UP000244880">
    <property type="component" value="Unassembled WGS sequence"/>
</dbReference>